<comment type="catalytic activity">
    <reaction evidence="1">
        <text>D-glucosamine 6-phosphate + acetyl-CoA = N-acetyl-D-glucosamine 6-phosphate + CoA + H(+)</text>
        <dbReference type="Rhea" id="RHEA:10292"/>
        <dbReference type="ChEBI" id="CHEBI:15378"/>
        <dbReference type="ChEBI" id="CHEBI:57287"/>
        <dbReference type="ChEBI" id="CHEBI:57288"/>
        <dbReference type="ChEBI" id="CHEBI:57513"/>
        <dbReference type="ChEBI" id="CHEBI:58725"/>
        <dbReference type="EC" id="2.3.1.4"/>
    </reaction>
</comment>
<keyword evidence="1 3" id="KW-0808">Transferase</keyword>
<dbReference type="CDD" id="cd04301">
    <property type="entry name" value="NAT_SF"/>
    <property type="match status" value="1"/>
</dbReference>
<dbReference type="AlphaFoldDB" id="A0A074VIR2"/>
<keyword evidence="1 3" id="KW-0012">Acyltransferase</keyword>
<dbReference type="HOGENOM" id="CLU_072095_0_1_1"/>
<dbReference type="PANTHER" id="PTHR13355">
    <property type="entry name" value="GLUCOSAMINE 6-PHOSPHATE N-ACETYLTRANSFERASE"/>
    <property type="match status" value="1"/>
</dbReference>
<keyword evidence="4" id="KW-1185">Reference proteome</keyword>
<dbReference type="Proteomes" id="UP000030672">
    <property type="component" value="Unassembled WGS sequence"/>
</dbReference>
<dbReference type="Pfam" id="PF00583">
    <property type="entry name" value="Acetyltransf_1"/>
    <property type="match status" value="1"/>
</dbReference>
<organism evidence="3 4">
    <name type="scientific">Aureobasidium melanogenum (strain CBS 110374)</name>
    <name type="common">Aureobasidium pullulans var. melanogenum</name>
    <dbReference type="NCBI Taxonomy" id="1043003"/>
    <lineage>
        <taxon>Eukaryota</taxon>
        <taxon>Fungi</taxon>
        <taxon>Dikarya</taxon>
        <taxon>Ascomycota</taxon>
        <taxon>Pezizomycotina</taxon>
        <taxon>Dothideomycetes</taxon>
        <taxon>Dothideomycetidae</taxon>
        <taxon>Dothideales</taxon>
        <taxon>Saccotheciaceae</taxon>
        <taxon>Aureobasidium</taxon>
    </lineage>
</organism>
<dbReference type="PANTHER" id="PTHR13355:SF11">
    <property type="entry name" value="GLUCOSAMINE 6-PHOSPHATE N-ACETYLTRANSFERASE"/>
    <property type="match status" value="1"/>
</dbReference>
<dbReference type="STRING" id="1043003.A0A074VIR2"/>
<dbReference type="EC" id="2.3.1.4" evidence="1"/>
<feature type="domain" description="N-acetyltransferase" evidence="2">
    <location>
        <begin position="29"/>
        <end position="173"/>
    </location>
</feature>
<evidence type="ECO:0000256" key="1">
    <source>
        <dbReference type="RuleBase" id="RU365086"/>
    </source>
</evidence>
<name>A0A074VIR2_AURM1</name>
<evidence type="ECO:0000313" key="4">
    <source>
        <dbReference type="Proteomes" id="UP000030672"/>
    </source>
</evidence>
<evidence type="ECO:0000313" key="3">
    <source>
        <dbReference type="EMBL" id="KEQ60428.1"/>
    </source>
</evidence>
<proteinExistence type="inferred from homology"/>
<evidence type="ECO:0000259" key="2">
    <source>
        <dbReference type="PROSITE" id="PS51186"/>
    </source>
</evidence>
<dbReference type="GeneID" id="63916128"/>
<comment type="similarity">
    <text evidence="1">Belongs to the acetyltransferase family. GNA1 subfamily.</text>
</comment>
<comment type="pathway">
    <text evidence="1">Nucleotide-sugar biosynthesis; UDP-N-acetyl-alpha-D-glucosamine biosynthesis; N-acetyl-alpha-D-glucosamine 1-phosphate from alpha-D-glucosamine 6-phosphate (route I): step 1/2.</text>
</comment>
<dbReference type="InterPro" id="IPR000182">
    <property type="entry name" value="GNAT_dom"/>
</dbReference>
<reference evidence="3 4" key="1">
    <citation type="journal article" date="2014" name="BMC Genomics">
        <title>Genome sequencing of four Aureobasidium pullulans varieties: biotechnological potential, stress tolerance, and description of new species.</title>
        <authorList>
            <person name="Gostin Ar C."/>
            <person name="Ohm R.A."/>
            <person name="Kogej T."/>
            <person name="Sonjak S."/>
            <person name="Turk M."/>
            <person name="Zajc J."/>
            <person name="Zalar P."/>
            <person name="Grube M."/>
            <person name="Sun H."/>
            <person name="Han J."/>
            <person name="Sharma A."/>
            <person name="Chiniquy J."/>
            <person name="Ngan C.Y."/>
            <person name="Lipzen A."/>
            <person name="Barry K."/>
            <person name="Grigoriev I.V."/>
            <person name="Gunde-Cimerman N."/>
        </authorList>
    </citation>
    <scope>NUCLEOTIDE SEQUENCE [LARGE SCALE GENOMIC DNA]</scope>
    <source>
        <strain evidence="3 4">CBS 110374</strain>
    </source>
</reference>
<protein>
    <recommendedName>
        <fullName evidence="1">Glucosamine 6-phosphate N-acetyltransferase</fullName>
        <ecNumber evidence="1">2.3.1.4</ecNumber>
    </recommendedName>
</protein>
<dbReference type="GO" id="GO:0006048">
    <property type="term" value="P:UDP-N-acetylglucosamine biosynthetic process"/>
    <property type="evidence" value="ECO:0007669"/>
    <property type="project" value="UniProtKB-UniRule"/>
</dbReference>
<dbReference type="InterPro" id="IPR039143">
    <property type="entry name" value="GNPNAT1-like"/>
</dbReference>
<dbReference type="PROSITE" id="PS51186">
    <property type="entry name" value="GNAT"/>
    <property type="match status" value="1"/>
</dbReference>
<accession>A0A074VIR2</accession>
<gene>
    <name evidence="3" type="ORF">M437DRAFT_54798</name>
</gene>
<dbReference type="InterPro" id="IPR016181">
    <property type="entry name" value="Acyl_CoA_acyltransferase"/>
</dbReference>
<dbReference type="Gene3D" id="3.40.630.30">
    <property type="match status" value="1"/>
</dbReference>
<dbReference type="GO" id="GO:0004343">
    <property type="term" value="F:glucosamine 6-phosphate N-acetyltransferase activity"/>
    <property type="evidence" value="ECO:0007669"/>
    <property type="project" value="UniProtKB-UniRule"/>
</dbReference>
<dbReference type="EMBL" id="KL584843">
    <property type="protein sequence ID" value="KEQ60428.1"/>
    <property type="molecule type" value="Genomic_DNA"/>
</dbReference>
<dbReference type="SUPFAM" id="SSF55729">
    <property type="entry name" value="Acyl-CoA N-acyltransferases (Nat)"/>
    <property type="match status" value="1"/>
</dbReference>
<dbReference type="RefSeq" id="XP_040877451.1">
    <property type="nucleotide sequence ID" value="XM_041022755.1"/>
</dbReference>
<dbReference type="UniPathway" id="UPA00113">
    <property type="reaction ID" value="UER00529"/>
</dbReference>
<sequence length="173" mass="19294">MASSDPSDYALFPQSLIPSSLSSSLPEGYTLRPLHRSDYSRGFLTCLTDLTWIGEITESAYCERFDWMATKGKDWYYCIVIDDGSRIVATATMIVERKFIHDFTMVAHVEEVCVAASHQGKGLGLIVIQALNAVAKDLGVGKLILNCSEKNIKFYEKCGYSIAGQQMELKYNN</sequence>